<accession>A0ABY9IFV4</accession>
<protein>
    <submittedName>
        <fullName evidence="1">Uncharacterized protein</fullName>
    </submittedName>
</protein>
<dbReference type="EMBL" id="CP120988">
    <property type="protein sequence ID" value="WLQ53965.1"/>
    <property type="molecule type" value="Genomic_DNA"/>
</dbReference>
<gene>
    <name evidence="1" type="ORF">P8A19_00120</name>
</gene>
<evidence type="ECO:0000313" key="1">
    <source>
        <dbReference type="EMBL" id="WLQ53965.1"/>
    </source>
</evidence>
<evidence type="ECO:0000313" key="2">
    <source>
        <dbReference type="Proteomes" id="UP001235744"/>
    </source>
</evidence>
<dbReference type="RefSeq" id="WP_306072461.1">
    <property type="nucleotide sequence ID" value="NZ_CP120988.1"/>
</dbReference>
<organism evidence="1 2">
    <name type="scientific">Streptomyces poriferorum</name>
    <dbReference type="NCBI Taxonomy" id="2798799"/>
    <lineage>
        <taxon>Bacteria</taxon>
        <taxon>Bacillati</taxon>
        <taxon>Actinomycetota</taxon>
        <taxon>Actinomycetes</taxon>
        <taxon>Kitasatosporales</taxon>
        <taxon>Streptomycetaceae</taxon>
        <taxon>Streptomyces</taxon>
    </lineage>
</organism>
<name>A0ABY9IFV4_9ACTN</name>
<proteinExistence type="predicted"/>
<reference evidence="1 2" key="1">
    <citation type="submission" date="2023-03" db="EMBL/GenBank/DDBJ databases">
        <title>Isolation and description of six Streptomyces strains from soil environments, able to metabolize different microbial glucans.</title>
        <authorList>
            <person name="Widen T."/>
            <person name="Larsbrink J."/>
        </authorList>
    </citation>
    <scope>NUCLEOTIDE SEQUENCE [LARGE SCALE GENOMIC DNA]</scope>
    <source>
        <strain evidence="1 2">Alt2</strain>
    </source>
</reference>
<dbReference type="Proteomes" id="UP001235744">
    <property type="component" value="Chromosome"/>
</dbReference>
<keyword evidence="2" id="KW-1185">Reference proteome</keyword>
<sequence>MTQGSSRRMYAWPWWAANATPRTAQLLRTEMLAALENNHLDIDGIESGDHDGAFDQRLDLAAHLAATSKVQGHNANWLIHRSWAEFGEEDGYPMTEPMPALDKDRFSYEGRLIRTQLAINPDDVGGIDALATVLREDHPESFAEARLRQLQDLELKGEQPLDNLRRPEDLADTIRGLTDDELCQAADAYFRVLRILHSVILFGRLSARRKAQLAGEPWRGPGHDWAGIERALNHPLWRLWFSWSGIPCNCKPCATRTAQGVASLFVLPGFADDVRDYAALLMDVLEARKPA</sequence>